<dbReference type="SUPFAM" id="SSF57850">
    <property type="entry name" value="RING/U-box"/>
    <property type="match status" value="1"/>
</dbReference>
<dbReference type="PROSITE" id="PS50089">
    <property type="entry name" value="ZF_RING_2"/>
    <property type="match status" value="1"/>
</dbReference>
<evidence type="ECO:0000259" key="2">
    <source>
        <dbReference type="PROSITE" id="PS50089"/>
    </source>
</evidence>
<accession>A0AAW2J773</accession>
<gene>
    <name evidence="3" type="ORF">Sradi_7057000</name>
</gene>
<keyword evidence="1" id="KW-0862">Zinc</keyword>
<evidence type="ECO:0000313" key="3">
    <source>
        <dbReference type="EMBL" id="KAL0290134.1"/>
    </source>
</evidence>
<reference evidence="3" key="1">
    <citation type="submission" date="2020-06" db="EMBL/GenBank/DDBJ databases">
        <authorList>
            <person name="Li T."/>
            <person name="Hu X."/>
            <person name="Zhang T."/>
            <person name="Song X."/>
            <person name="Zhang H."/>
            <person name="Dai N."/>
            <person name="Sheng W."/>
            <person name="Hou X."/>
            <person name="Wei L."/>
        </authorList>
    </citation>
    <scope>NUCLEOTIDE SEQUENCE</scope>
    <source>
        <strain evidence="3">G02</strain>
        <tissue evidence="3">Leaf</tissue>
    </source>
</reference>
<dbReference type="PANTHER" id="PTHR47662">
    <property type="entry name" value="RING-TYPE DOMAIN-CONTAINING PROTEIN"/>
    <property type="match status" value="1"/>
</dbReference>
<feature type="domain" description="RING-type" evidence="2">
    <location>
        <begin position="75"/>
        <end position="119"/>
    </location>
</feature>
<dbReference type="AlphaFoldDB" id="A0AAW2J773"/>
<proteinExistence type="predicted"/>
<evidence type="ECO:0000256" key="1">
    <source>
        <dbReference type="PROSITE-ProRule" id="PRU00175"/>
    </source>
</evidence>
<dbReference type="EMBL" id="JACGWJ010000641">
    <property type="protein sequence ID" value="KAL0290134.1"/>
    <property type="molecule type" value="Genomic_DNA"/>
</dbReference>
<dbReference type="PANTHER" id="PTHR47662:SF2">
    <property type="entry name" value="RING-H2 FINGER PROTEIN ATL57-LIKE"/>
    <property type="match status" value="1"/>
</dbReference>
<keyword evidence="1" id="KW-0479">Metal-binding</keyword>
<name>A0AAW2J773_SESRA</name>
<comment type="caution">
    <text evidence="3">The sequence shown here is derived from an EMBL/GenBank/DDBJ whole genome shotgun (WGS) entry which is preliminary data.</text>
</comment>
<keyword evidence="1" id="KW-0863">Zinc-finger</keyword>
<dbReference type="SMART" id="SM00184">
    <property type="entry name" value="RING"/>
    <property type="match status" value="1"/>
</dbReference>
<reference evidence="3" key="2">
    <citation type="journal article" date="2024" name="Plant">
        <title>Genomic evolution and insights into agronomic trait innovations of Sesamum species.</title>
        <authorList>
            <person name="Miao H."/>
            <person name="Wang L."/>
            <person name="Qu L."/>
            <person name="Liu H."/>
            <person name="Sun Y."/>
            <person name="Le M."/>
            <person name="Wang Q."/>
            <person name="Wei S."/>
            <person name="Zheng Y."/>
            <person name="Lin W."/>
            <person name="Duan Y."/>
            <person name="Cao H."/>
            <person name="Xiong S."/>
            <person name="Wang X."/>
            <person name="Wei L."/>
            <person name="Li C."/>
            <person name="Ma Q."/>
            <person name="Ju M."/>
            <person name="Zhao R."/>
            <person name="Li G."/>
            <person name="Mu C."/>
            <person name="Tian Q."/>
            <person name="Mei H."/>
            <person name="Zhang T."/>
            <person name="Gao T."/>
            <person name="Zhang H."/>
        </authorList>
    </citation>
    <scope>NUCLEOTIDE SEQUENCE</scope>
    <source>
        <strain evidence="3">G02</strain>
    </source>
</reference>
<dbReference type="InterPro" id="IPR001841">
    <property type="entry name" value="Znf_RING"/>
</dbReference>
<dbReference type="Gene3D" id="3.30.40.10">
    <property type="entry name" value="Zinc/RING finger domain, C3HC4 (zinc finger)"/>
    <property type="match status" value="1"/>
</dbReference>
<dbReference type="GO" id="GO:0008270">
    <property type="term" value="F:zinc ion binding"/>
    <property type="evidence" value="ECO:0007669"/>
    <property type="project" value="UniProtKB-KW"/>
</dbReference>
<dbReference type="InterPro" id="IPR013083">
    <property type="entry name" value="Znf_RING/FYVE/PHD"/>
</dbReference>
<sequence length="163" mass="18968">MSAGATKTCLGIDRRVRLFCSTLLPQALKFTILLICITCKHYRRMSCHYKYMCTIEGRSSKFICRRKPDQDSSECAICLSEIRVGQEGRELECQHVFHRGCLDQWLRYCDGPAACPLCRRAVVTEEVVADYRRVRKEGENYELEKELALILLSTLHHRRCNEF</sequence>
<protein>
    <submittedName>
        <fullName evidence="3">E3 ubiquitin-protein ligase RHA2A</fullName>
    </submittedName>
</protein>
<organism evidence="3">
    <name type="scientific">Sesamum radiatum</name>
    <name type="common">Black benniseed</name>
    <dbReference type="NCBI Taxonomy" id="300843"/>
    <lineage>
        <taxon>Eukaryota</taxon>
        <taxon>Viridiplantae</taxon>
        <taxon>Streptophyta</taxon>
        <taxon>Embryophyta</taxon>
        <taxon>Tracheophyta</taxon>
        <taxon>Spermatophyta</taxon>
        <taxon>Magnoliopsida</taxon>
        <taxon>eudicotyledons</taxon>
        <taxon>Gunneridae</taxon>
        <taxon>Pentapetalae</taxon>
        <taxon>asterids</taxon>
        <taxon>lamiids</taxon>
        <taxon>Lamiales</taxon>
        <taxon>Pedaliaceae</taxon>
        <taxon>Sesamum</taxon>
    </lineage>
</organism>
<dbReference type="Pfam" id="PF13639">
    <property type="entry name" value="zf-RING_2"/>
    <property type="match status" value="1"/>
</dbReference>